<dbReference type="WBParaSite" id="maker-unitig_32405-snap-gene-0.2-mRNA-1">
    <property type="protein sequence ID" value="maker-unitig_32405-snap-gene-0.2-mRNA-1"/>
    <property type="gene ID" value="maker-unitig_32405-snap-gene-0.2"/>
</dbReference>
<keyword evidence="3" id="KW-0347">Helicase</keyword>
<name>A0A1I8FF48_9PLAT</name>
<organism evidence="7 8">
    <name type="scientific">Macrostomum lignano</name>
    <dbReference type="NCBI Taxonomy" id="282301"/>
    <lineage>
        <taxon>Eukaryota</taxon>
        <taxon>Metazoa</taxon>
        <taxon>Spiralia</taxon>
        <taxon>Lophotrochozoa</taxon>
        <taxon>Platyhelminthes</taxon>
        <taxon>Rhabditophora</taxon>
        <taxon>Macrostomorpha</taxon>
        <taxon>Macrostomida</taxon>
        <taxon>Macrostomidae</taxon>
        <taxon>Macrostomum</taxon>
    </lineage>
</organism>
<evidence type="ECO:0000259" key="6">
    <source>
        <dbReference type="Pfam" id="PF07717"/>
    </source>
</evidence>
<reference evidence="8" key="1">
    <citation type="submission" date="2016-11" db="UniProtKB">
        <authorList>
            <consortium name="WormBaseParasite"/>
        </authorList>
    </citation>
    <scope>IDENTIFICATION</scope>
</reference>
<feature type="domain" description="DEAD-box helicase OB fold" evidence="6">
    <location>
        <begin position="331"/>
        <end position="373"/>
    </location>
</feature>
<evidence type="ECO:0000256" key="4">
    <source>
        <dbReference type="ARBA" id="ARBA00047984"/>
    </source>
</evidence>
<dbReference type="Proteomes" id="UP000095280">
    <property type="component" value="Unplaced"/>
</dbReference>
<dbReference type="AlphaFoldDB" id="A0A1I8FF48"/>
<comment type="catalytic activity">
    <reaction evidence="4">
        <text>ATP + H2O = ADP + phosphate + H(+)</text>
        <dbReference type="Rhea" id="RHEA:13065"/>
        <dbReference type="ChEBI" id="CHEBI:15377"/>
        <dbReference type="ChEBI" id="CHEBI:15378"/>
        <dbReference type="ChEBI" id="CHEBI:30616"/>
        <dbReference type="ChEBI" id="CHEBI:43474"/>
        <dbReference type="ChEBI" id="CHEBI:456216"/>
        <dbReference type="EC" id="3.6.4.13"/>
    </reaction>
</comment>
<dbReference type="InterPro" id="IPR011709">
    <property type="entry name" value="DEAD-box_helicase_OB_fold"/>
</dbReference>
<evidence type="ECO:0000256" key="3">
    <source>
        <dbReference type="ARBA" id="ARBA00022806"/>
    </source>
</evidence>
<keyword evidence="2" id="KW-0378">Hydrolase</keyword>
<keyword evidence="3" id="KW-0067">ATP-binding</keyword>
<dbReference type="GO" id="GO:0045943">
    <property type="term" value="P:positive regulation of transcription by RNA polymerase I"/>
    <property type="evidence" value="ECO:0007669"/>
    <property type="project" value="TreeGrafter"/>
</dbReference>
<accession>A0A1I8FF48</accession>
<dbReference type="PANTHER" id="PTHR18934:SF118">
    <property type="entry name" value="ATP-DEPENDENT RNA HELICASE DHX33"/>
    <property type="match status" value="1"/>
</dbReference>
<evidence type="ECO:0000313" key="7">
    <source>
        <dbReference type="Proteomes" id="UP000095280"/>
    </source>
</evidence>
<feature type="region of interest" description="Disordered" evidence="5">
    <location>
        <begin position="72"/>
        <end position="109"/>
    </location>
</feature>
<sequence>MSELRGNAAFLPPAAGYARLPASLTVKALAADLDQTERPARKVILKQQPSVGPPYEYPEFAASGLRVRAQGPLAAPASGRGPGSSGTVGRHQQRSGLGSGPPGSPSAPRCCHRLYTNAELWTMPATAGAGASAEPAGTAAAQLLALEQQPAEFPFRLEIDAIGKDRLALPLEARRPGAAGGGPSPAELLAEVIKIVSLLSVDHLFYVPPNRREAAQAAWQPYESSHGDLFFLLNLFNAFQGLTDPAEKARWLKRHFISLRALTTCLQVRKQLRSLCRSLGLEIRSCQNRPSPLWKLSWPGFGIQRRPCSAVTSVLELVLAQLLGARIAATCPAFIHPASILFASHPPAVMFLECVHTAKPYMRHVTAIRVEQVHRSKV</sequence>
<evidence type="ECO:0000313" key="8">
    <source>
        <dbReference type="WBParaSite" id="maker-unitig_32405-snap-gene-0.2-mRNA-1"/>
    </source>
</evidence>
<dbReference type="PANTHER" id="PTHR18934">
    <property type="entry name" value="ATP-DEPENDENT RNA HELICASE"/>
    <property type="match status" value="1"/>
</dbReference>
<evidence type="ECO:0000256" key="5">
    <source>
        <dbReference type="SAM" id="MobiDB-lite"/>
    </source>
</evidence>
<dbReference type="EC" id="3.6.4.13" evidence="1"/>
<keyword evidence="7" id="KW-1185">Reference proteome</keyword>
<evidence type="ECO:0000256" key="1">
    <source>
        <dbReference type="ARBA" id="ARBA00012552"/>
    </source>
</evidence>
<dbReference type="GO" id="GO:0003725">
    <property type="term" value="F:double-stranded RNA binding"/>
    <property type="evidence" value="ECO:0007669"/>
    <property type="project" value="TreeGrafter"/>
</dbReference>
<protein>
    <recommendedName>
        <fullName evidence="1">RNA helicase</fullName>
        <ecNumber evidence="1">3.6.4.13</ecNumber>
    </recommendedName>
</protein>
<keyword evidence="3" id="KW-0547">Nucleotide-binding</keyword>
<dbReference type="GO" id="GO:0016787">
    <property type="term" value="F:hydrolase activity"/>
    <property type="evidence" value="ECO:0007669"/>
    <property type="project" value="UniProtKB-KW"/>
</dbReference>
<dbReference type="GO" id="GO:0005730">
    <property type="term" value="C:nucleolus"/>
    <property type="evidence" value="ECO:0007669"/>
    <property type="project" value="TreeGrafter"/>
</dbReference>
<proteinExistence type="predicted"/>
<dbReference type="GO" id="GO:0003724">
    <property type="term" value="F:RNA helicase activity"/>
    <property type="evidence" value="ECO:0007669"/>
    <property type="project" value="UniProtKB-EC"/>
</dbReference>
<evidence type="ECO:0000256" key="2">
    <source>
        <dbReference type="ARBA" id="ARBA00022801"/>
    </source>
</evidence>
<dbReference type="Pfam" id="PF07717">
    <property type="entry name" value="OB_NTP_bind"/>
    <property type="match status" value="1"/>
</dbReference>